<organism evidence="2 3">
    <name type="scientific">Anaeromicropila herbilytica</name>
    <dbReference type="NCBI Taxonomy" id="2785025"/>
    <lineage>
        <taxon>Bacteria</taxon>
        <taxon>Bacillati</taxon>
        <taxon>Bacillota</taxon>
        <taxon>Clostridia</taxon>
        <taxon>Lachnospirales</taxon>
        <taxon>Lachnospiraceae</taxon>
        <taxon>Anaeromicropila</taxon>
    </lineage>
</organism>
<feature type="transmembrane region" description="Helical" evidence="1">
    <location>
        <begin position="171"/>
        <end position="190"/>
    </location>
</feature>
<feature type="transmembrane region" description="Helical" evidence="1">
    <location>
        <begin position="256"/>
        <end position="277"/>
    </location>
</feature>
<keyword evidence="1" id="KW-1133">Transmembrane helix</keyword>
<protein>
    <submittedName>
        <fullName evidence="2">Membrane protein</fullName>
    </submittedName>
</protein>
<dbReference type="InterPro" id="IPR008875">
    <property type="entry name" value="TraX"/>
</dbReference>
<sequence length="279" mass="32388">MEQLTKQKGLTGFQLKYIAMLLMVLDHIHYFFEFTGKIPIWFSMLGRLSAPLFLFCIIEGFTHTHNRKKYFLQIYGIAIAMGLLQFLFMTTGIHRGDGFYPQNQMLATFTILLIILQGIDWCAHKKWVRGIAAILAPILYAYFVVFIGSMIPSTWTYISFLHYSILPIHAWISDGGTFFILQGILIYLFRKKRKMQAIVFFVSTILIYGVLPLATMPGLTIKFMLTDAFEWMGAFAAVIMLMYNGERGTGNKKFFYWFYPGHIYILYSLSCVLYFIMNK</sequence>
<dbReference type="AlphaFoldDB" id="A0A7R7EP24"/>
<feature type="transmembrane region" description="Helical" evidence="1">
    <location>
        <begin position="70"/>
        <end position="93"/>
    </location>
</feature>
<gene>
    <name evidence="2" type="ORF">bsdtb5_35890</name>
</gene>
<feature type="transmembrane region" description="Helical" evidence="1">
    <location>
        <begin position="12"/>
        <end position="32"/>
    </location>
</feature>
<dbReference type="EMBL" id="AP024169">
    <property type="protein sequence ID" value="BCN32294.1"/>
    <property type="molecule type" value="Genomic_DNA"/>
</dbReference>
<keyword evidence="3" id="KW-1185">Reference proteome</keyword>
<reference evidence="2 3" key="1">
    <citation type="submission" date="2020-11" db="EMBL/GenBank/DDBJ databases">
        <title>Draft genome sequencing of a Lachnospiraceae strain isolated from anoxic soil subjected to BSD treatment.</title>
        <authorList>
            <person name="Uek A."/>
            <person name="Tonouchi A."/>
        </authorList>
    </citation>
    <scope>NUCLEOTIDE SEQUENCE [LARGE SCALE GENOMIC DNA]</scope>
    <source>
        <strain evidence="2 3">TB5</strain>
    </source>
</reference>
<dbReference type="Proteomes" id="UP000595897">
    <property type="component" value="Chromosome"/>
</dbReference>
<proteinExistence type="predicted"/>
<keyword evidence="1" id="KW-0472">Membrane</keyword>
<feature type="transmembrane region" description="Helical" evidence="1">
    <location>
        <begin position="197"/>
        <end position="216"/>
    </location>
</feature>
<feature type="transmembrane region" description="Helical" evidence="1">
    <location>
        <begin position="228"/>
        <end position="244"/>
    </location>
</feature>
<dbReference type="KEGG" id="ahb:bsdtb5_35890"/>
<accession>A0A7R7EP24</accession>
<feature type="transmembrane region" description="Helical" evidence="1">
    <location>
        <begin position="130"/>
        <end position="151"/>
    </location>
</feature>
<name>A0A7R7EP24_9FIRM</name>
<keyword evidence="1" id="KW-0812">Transmembrane</keyword>
<dbReference type="RefSeq" id="WP_271713349.1">
    <property type="nucleotide sequence ID" value="NZ_AP024169.1"/>
</dbReference>
<feature type="transmembrane region" description="Helical" evidence="1">
    <location>
        <begin position="38"/>
        <end position="58"/>
    </location>
</feature>
<evidence type="ECO:0000256" key="1">
    <source>
        <dbReference type="SAM" id="Phobius"/>
    </source>
</evidence>
<evidence type="ECO:0000313" key="3">
    <source>
        <dbReference type="Proteomes" id="UP000595897"/>
    </source>
</evidence>
<feature type="transmembrane region" description="Helical" evidence="1">
    <location>
        <begin position="105"/>
        <end position="123"/>
    </location>
</feature>
<dbReference type="Pfam" id="PF05857">
    <property type="entry name" value="TraX"/>
    <property type="match status" value="1"/>
</dbReference>
<evidence type="ECO:0000313" key="2">
    <source>
        <dbReference type="EMBL" id="BCN32294.1"/>
    </source>
</evidence>